<reference evidence="5 6" key="1">
    <citation type="submission" date="2017-07" db="EMBL/GenBank/DDBJ databases">
        <authorList>
            <person name="Sun Z.S."/>
            <person name="Albrecht U."/>
            <person name="Echele G."/>
            <person name="Lee C.C."/>
        </authorList>
    </citation>
    <scope>NUCLEOTIDE SEQUENCE [LARGE SCALE GENOMIC DNA]</scope>
    <source>
        <strain evidence="5 6">CGMCC 1.12672</strain>
    </source>
</reference>
<dbReference type="GO" id="GO:0003700">
    <property type="term" value="F:DNA-binding transcription factor activity"/>
    <property type="evidence" value="ECO:0007669"/>
    <property type="project" value="TreeGrafter"/>
</dbReference>
<keyword evidence="2" id="KW-0238">DNA-binding</keyword>
<organism evidence="5 6">
    <name type="scientific">Sphingomonas guangdongensis</name>
    <dbReference type="NCBI Taxonomy" id="1141890"/>
    <lineage>
        <taxon>Bacteria</taxon>
        <taxon>Pseudomonadati</taxon>
        <taxon>Pseudomonadota</taxon>
        <taxon>Alphaproteobacteria</taxon>
        <taxon>Sphingomonadales</taxon>
        <taxon>Sphingomonadaceae</taxon>
        <taxon>Sphingomonas</taxon>
    </lineage>
</organism>
<dbReference type="InterPro" id="IPR028082">
    <property type="entry name" value="Peripla_BP_I"/>
</dbReference>
<name>A0A285R4W9_9SPHN</name>
<evidence type="ECO:0000313" key="5">
    <source>
        <dbReference type="EMBL" id="SOB87392.1"/>
    </source>
</evidence>
<dbReference type="GO" id="GO:0000976">
    <property type="term" value="F:transcription cis-regulatory region binding"/>
    <property type="evidence" value="ECO:0007669"/>
    <property type="project" value="TreeGrafter"/>
</dbReference>
<evidence type="ECO:0000256" key="1">
    <source>
        <dbReference type="ARBA" id="ARBA00023015"/>
    </source>
</evidence>
<dbReference type="PANTHER" id="PTHR30146:SF153">
    <property type="entry name" value="LACTOSE OPERON REPRESSOR"/>
    <property type="match status" value="1"/>
</dbReference>
<dbReference type="Pfam" id="PF13377">
    <property type="entry name" value="Peripla_BP_3"/>
    <property type="match status" value="1"/>
</dbReference>
<dbReference type="OrthoDB" id="7185860at2"/>
<dbReference type="InterPro" id="IPR010982">
    <property type="entry name" value="Lambda_DNA-bd_dom_sf"/>
</dbReference>
<evidence type="ECO:0000259" key="4">
    <source>
        <dbReference type="PROSITE" id="PS50932"/>
    </source>
</evidence>
<dbReference type="InterPro" id="IPR000843">
    <property type="entry name" value="HTH_LacI"/>
</dbReference>
<evidence type="ECO:0000313" key="6">
    <source>
        <dbReference type="Proteomes" id="UP000219494"/>
    </source>
</evidence>
<dbReference type="PROSITE" id="PS50932">
    <property type="entry name" value="HTH_LACI_2"/>
    <property type="match status" value="1"/>
</dbReference>
<dbReference type="Pfam" id="PF00356">
    <property type="entry name" value="LacI"/>
    <property type="match status" value="1"/>
</dbReference>
<keyword evidence="3" id="KW-0804">Transcription</keyword>
<feature type="domain" description="HTH lacI-type" evidence="4">
    <location>
        <begin position="33"/>
        <end position="87"/>
    </location>
</feature>
<dbReference type="PRINTS" id="PR00036">
    <property type="entry name" value="HTHLACI"/>
</dbReference>
<accession>A0A285R4W9</accession>
<keyword evidence="1" id="KW-0805">Transcription regulation</keyword>
<dbReference type="SMART" id="SM00354">
    <property type="entry name" value="HTH_LACI"/>
    <property type="match status" value="1"/>
</dbReference>
<dbReference type="EMBL" id="OBMI01000003">
    <property type="protein sequence ID" value="SOB87392.1"/>
    <property type="molecule type" value="Genomic_DNA"/>
</dbReference>
<dbReference type="CDD" id="cd01392">
    <property type="entry name" value="HTH_LacI"/>
    <property type="match status" value="1"/>
</dbReference>
<protein>
    <submittedName>
        <fullName evidence="5">Transcriptional regulator, LacI family</fullName>
    </submittedName>
</protein>
<dbReference type="PANTHER" id="PTHR30146">
    <property type="entry name" value="LACI-RELATED TRANSCRIPTIONAL REPRESSOR"/>
    <property type="match status" value="1"/>
</dbReference>
<dbReference type="CDD" id="cd01545">
    <property type="entry name" value="PBP1_SalR"/>
    <property type="match status" value="1"/>
</dbReference>
<dbReference type="AlphaFoldDB" id="A0A285R4W9"/>
<proteinExistence type="predicted"/>
<sequence>MTTNGDPPGLDAAPQLLEPIAVSQKRRRQKLLPTISDVARRAGVSPMTVSRVINGEGNVRESTREVVKTAIAALNYAPNPAARSLAGAGQLRIGLLYSNPSAGFLSEFLLGSLDQAARNDVQIVVEKCELGEHELAVSQHLIDSGIDGIILPPPLCEAAAVLELLAEAGVPTVSVAASRPEADMLAIRIDDREAALTMTRHIMALGHRRIGFIRGDPNLSASAQRFDGFAAALEEAGIALDPTLIADGLFTYRSGLDAAERLLDVADPPSAIFSANDDMAAATVAVAHRRGLDVPGDLTVCGFDDTTLATAIWPELTTIHQPIADMSRTAVDLIVSAIRQGRAGGEVERHHLLDYTLIRRQSDAAPRRRPGTGSA</sequence>
<evidence type="ECO:0000256" key="3">
    <source>
        <dbReference type="ARBA" id="ARBA00023163"/>
    </source>
</evidence>
<dbReference type="SUPFAM" id="SSF53822">
    <property type="entry name" value="Periplasmic binding protein-like I"/>
    <property type="match status" value="1"/>
</dbReference>
<evidence type="ECO:0000256" key="2">
    <source>
        <dbReference type="ARBA" id="ARBA00023125"/>
    </source>
</evidence>
<dbReference type="Gene3D" id="1.10.260.40">
    <property type="entry name" value="lambda repressor-like DNA-binding domains"/>
    <property type="match status" value="1"/>
</dbReference>
<keyword evidence="6" id="KW-1185">Reference proteome</keyword>
<dbReference type="InterPro" id="IPR046335">
    <property type="entry name" value="LacI/GalR-like_sensor"/>
</dbReference>
<dbReference type="SUPFAM" id="SSF47413">
    <property type="entry name" value="lambda repressor-like DNA-binding domains"/>
    <property type="match status" value="1"/>
</dbReference>
<gene>
    <name evidence="5" type="ORF">SAMN06297144_2524</name>
</gene>
<dbReference type="PROSITE" id="PS00356">
    <property type="entry name" value="HTH_LACI_1"/>
    <property type="match status" value="1"/>
</dbReference>
<dbReference type="Gene3D" id="3.40.50.2300">
    <property type="match status" value="2"/>
</dbReference>
<dbReference type="Proteomes" id="UP000219494">
    <property type="component" value="Unassembled WGS sequence"/>
</dbReference>